<protein>
    <submittedName>
        <fullName evidence="2">Putative secreted protein</fullName>
    </submittedName>
</protein>
<accession>A0A4D5REX6</accession>
<feature type="signal peptide" evidence="1">
    <location>
        <begin position="1"/>
        <end position="28"/>
    </location>
</feature>
<dbReference type="AlphaFoldDB" id="A0A4D5REX6"/>
<feature type="chain" id="PRO_5020022983" evidence="1">
    <location>
        <begin position="29"/>
        <end position="143"/>
    </location>
</feature>
<dbReference type="EMBL" id="GHJT01001488">
    <property type="protein sequence ID" value="MOY35459.1"/>
    <property type="molecule type" value="Transcribed_RNA"/>
</dbReference>
<proteinExistence type="predicted"/>
<reference evidence="2" key="1">
    <citation type="submission" date="2019-04" db="EMBL/GenBank/DDBJ databases">
        <title>An insight into the mialome of Ixodes scapularis.</title>
        <authorList>
            <person name="Ribeiro J.M."/>
            <person name="Mather T.N."/>
            <person name="Karim S."/>
        </authorList>
    </citation>
    <scope>NUCLEOTIDE SEQUENCE</scope>
</reference>
<name>A0A4D5REX6_IXOSC</name>
<evidence type="ECO:0000256" key="1">
    <source>
        <dbReference type="SAM" id="SignalP"/>
    </source>
</evidence>
<sequence length="143" mass="16425">MIARQRHQPGRLQFVVLCLLTFYENLACQEPVKRWQVVFQNCSATPTALVGCLSSKQTSIEFRHNTSRQNRIQHKVSSFVQHEYIYFAKKICSKSRFCCSETLSWLLQNPLLLLQNTILVAPKATFVAPKHSFGCSKRCSKMA</sequence>
<organism evidence="2">
    <name type="scientific">Ixodes scapularis</name>
    <name type="common">Black-legged tick</name>
    <name type="synonym">Deer tick</name>
    <dbReference type="NCBI Taxonomy" id="6945"/>
    <lineage>
        <taxon>Eukaryota</taxon>
        <taxon>Metazoa</taxon>
        <taxon>Ecdysozoa</taxon>
        <taxon>Arthropoda</taxon>
        <taxon>Chelicerata</taxon>
        <taxon>Arachnida</taxon>
        <taxon>Acari</taxon>
        <taxon>Parasitiformes</taxon>
        <taxon>Ixodida</taxon>
        <taxon>Ixodoidea</taxon>
        <taxon>Ixodidae</taxon>
        <taxon>Ixodinae</taxon>
        <taxon>Ixodes</taxon>
    </lineage>
</organism>
<keyword evidence="1" id="KW-0732">Signal</keyword>
<evidence type="ECO:0000313" key="2">
    <source>
        <dbReference type="EMBL" id="MOY35459.1"/>
    </source>
</evidence>